<dbReference type="OMA" id="HEYVEQT"/>
<dbReference type="eggNOG" id="KOG0602">
    <property type="taxonomic scope" value="Eukaryota"/>
</dbReference>
<dbReference type="SUPFAM" id="SSF48208">
    <property type="entry name" value="Six-hairpin glycosidases"/>
    <property type="match status" value="2"/>
</dbReference>
<proteinExistence type="inferred from homology"/>
<dbReference type="InterPro" id="IPR008928">
    <property type="entry name" value="6-hairpin_glycosidase_sf"/>
</dbReference>
<evidence type="ECO:0000256" key="2">
    <source>
        <dbReference type="RuleBase" id="RU361180"/>
    </source>
</evidence>
<feature type="compositionally biased region" description="Gly residues" evidence="3">
    <location>
        <begin position="666"/>
        <end position="713"/>
    </location>
</feature>
<gene>
    <name evidence="5" type="ORF">A1Q2_04486</name>
</gene>
<dbReference type="AlphaFoldDB" id="K1VWK2"/>
<keyword evidence="2" id="KW-0378">Hydrolase</keyword>
<feature type="compositionally biased region" description="Low complexity" evidence="3">
    <location>
        <begin position="102"/>
        <end position="129"/>
    </location>
</feature>
<feature type="region of interest" description="Disordered" evidence="3">
    <location>
        <begin position="496"/>
        <end position="718"/>
    </location>
</feature>
<feature type="compositionally biased region" description="Gly residues" evidence="3">
    <location>
        <begin position="1078"/>
        <end position="1087"/>
    </location>
</feature>
<keyword evidence="4" id="KW-0732">Signal</keyword>
<organism evidence="5 6">
    <name type="scientific">Trichosporon asahii var. asahii (strain CBS 8904)</name>
    <name type="common">Yeast</name>
    <dbReference type="NCBI Taxonomy" id="1220162"/>
    <lineage>
        <taxon>Eukaryota</taxon>
        <taxon>Fungi</taxon>
        <taxon>Dikarya</taxon>
        <taxon>Basidiomycota</taxon>
        <taxon>Agaricomycotina</taxon>
        <taxon>Tremellomycetes</taxon>
        <taxon>Trichosporonales</taxon>
        <taxon>Trichosporonaceae</taxon>
        <taxon>Trichosporon</taxon>
    </lineage>
</organism>
<feature type="region of interest" description="Disordered" evidence="3">
    <location>
        <begin position="1000"/>
        <end position="1106"/>
    </location>
</feature>
<feature type="chain" id="PRO_5003854410" description="Trehalase" evidence="4">
    <location>
        <begin position="17"/>
        <end position="1106"/>
    </location>
</feature>
<keyword evidence="6" id="KW-1185">Reference proteome</keyword>
<feature type="compositionally biased region" description="Low complexity" evidence="3">
    <location>
        <begin position="638"/>
        <end position="665"/>
    </location>
</feature>
<sequence length="1106" mass="114283">MLMLVLLPFLIGTAGAQNAAGAASPAGSPSAAANQPPQQGTSGFGEAAPAGSATPTASGAPAGSASPVNSGVGAPAGSQSPAPAGSGTPGAAGAGAGGNSGSGTSAPPTSTSVSTAAPSASDPSAVVPGQDNPPPPQWWCNNGGNATYCPGALLQDVQLSGVFTDSKTFVDRPTNGSQADVFAAWNSTIQGNVTAGQIVDFVLKYTTGEGQELSQVAIQRNASNATTQSNISDPIYSAWVKKVDSYWDLLIRESNQSRLCNGTTCDYSLIPLNHTIVVPGGRYREVYYWDSYWILQGLLASKLEYYAWSLLQNFMDLIEDYGFIPNGGRKYYLNRSQPPVFVQMVHEYIKQTGNVTILQRALPSMERELAWWHQNRTLQVTSPWSGKNYTVAHYAVNNSAPRPEGYVEDYDTVNHAQPPLNASQQAALYAELATGAESGWDYSARWLKTPVANVSNNEEALRQLNLRAIIPVDLNALMAGNHALLAEMYDTWTKHNQTGGNQTTTGGGMGSAGSNQTGAAGGMKPSPATTQAAQTNAAQGSTPPQQATTQGATQQGGAQQGGAQQGSQQGSNAQGSAPAQNGATQTQGTNGGGRRRRWWRRQQGDPNADPNAPTSNQGGASGNTGNGGNTGNTGNTGGSTSSSTGTGKTGNTGAQGQNGGTSNQGTGAGTPGMGQNGGNGNTGAEGGQGTGSGTGSMGNQTMGGGDNTGGGNGTTAEKHRKLAQNFKEALLDLNWDGDRAFFYDFNTTDNKRTPFYTAGGWWPLWQNVTPSNLTEEQALRMASGVRYLLQKYDGAPAAATYLVSGLNWDFPNVWPLHVYTTIKGLDTLDRTIKNASVLPQLSLTNFSAVTPNQLGMNETQLPPQPASTRGNVTYANQTQHLLNAAAGTLPWPRGLALEIAARYLNSAFCSWYSTGGQLNGTLQRLPLSELNATGTYHEEPGVEGGKMFEKFNITDLDAAGGGGEYTVQVGFGWTNGVVLWAAERFGQYLRTPTCPLILITQNNGTSSGNSTGPPPNSTPGGGGAGGSQPSGQRSTAILPMSSSLPPANGNTVTTTPAQSPQGGNAAQPTTSAAAPAGNNGGGNGGGTSASAPTARSFQFVGRRIHN</sequence>
<feature type="compositionally biased region" description="Low complexity" evidence="3">
    <location>
        <begin position="528"/>
        <end position="557"/>
    </location>
</feature>
<evidence type="ECO:0000256" key="1">
    <source>
        <dbReference type="ARBA" id="ARBA00005615"/>
    </source>
</evidence>
<feature type="compositionally biased region" description="Gly residues" evidence="3">
    <location>
        <begin position="87"/>
        <end position="101"/>
    </location>
</feature>
<name>K1VWK2_TRIAC</name>
<dbReference type="EMBL" id="AMBO01000324">
    <property type="protein sequence ID" value="EKD01163.1"/>
    <property type="molecule type" value="Genomic_DNA"/>
</dbReference>
<dbReference type="PANTHER" id="PTHR23403:SF1">
    <property type="entry name" value="TREHALASE"/>
    <property type="match status" value="1"/>
</dbReference>
<evidence type="ECO:0000256" key="3">
    <source>
        <dbReference type="SAM" id="MobiDB-lite"/>
    </source>
</evidence>
<dbReference type="OrthoDB" id="3542292at2759"/>
<keyword evidence="2" id="KW-0326">Glycosidase</keyword>
<feature type="signal peptide" evidence="4">
    <location>
        <begin position="1"/>
        <end position="16"/>
    </location>
</feature>
<dbReference type="GO" id="GO:0004555">
    <property type="term" value="F:alpha,alpha-trehalase activity"/>
    <property type="evidence" value="ECO:0007669"/>
    <property type="project" value="UniProtKB-EC"/>
</dbReference>
<dbReference type="InParanoid" id="K1VWK2"/>
<feature type="compositionally biased region" description="Polar residues" evidence="3">
    <location>
        <begin position="1040"/>
        <end position="1064"/>
    </location>
</feature>
<feature type="compositionally biased region" description="Low complexity" evidence="3">
    <location>
        <begin position="565"/>
        <end position="588"/>
    </location>
</feature>
<feature type="compositionally biased region" description="Low complexity" evidence="3">
    <location>
        <begin position="1065"/>
        <end position="1077"/>
    </location>
</feature>
<comment type="catalytic activity">
    <reaction evidence="2">
        <text>alpha,alpha-trehalose + H2O = alpha-D-glucose + beta-D-glucose</text>
        <dbReference type="Rhea" id="RHEA:32675"/>
        <dbReference type="ChEBI" id="CHEBI:15377"/>
        <dbReference type="ChEBI" id="CHEBI:15903"/>
        <dbReference type="ChEBI" id="CHEBI:16551"/>
        <dbReference type="ChEBI" id="CHEBI:17925"/>
        <dbReference type="EC" id="3.2.1.28"/>
    </reaction>
</comment>
<dbReference type="Proteomes" id="UP000006757">
    <property type="component" value="Unassembled WGS sequence"/>
</dbReference>
<dbReference type="PRINTS" id="PR00744">
    <property type="entry name" value="GLHYDRLASE37"/>
</dbReference>
<feature type="compositionally biased region" description="Gly residues" evidence="3">
    <location>
        <begin position="1019"/>
        <end position="1028"/>
    </location>
</feature>
<evidence type="ECO:0000313" key="6">
    <source>
        <dbReference type="Proteomes" id="UP000006757"/>
    </source>
</evidence>
<dbReference type="InterPro" id="IPR001661">
    <property type="entry name" value="Glyco_hydro_37"/>
</dbReference>
<feature type="compositionally biased region" description="Low complexity" evidence="3">
    <location>
        <begin position="47"/>
        <end position="86"/>
    </location>
</feature>
<comment type="caution">
    <text evidence="5">The sequence shown here is derived from an EMBL/GenBank/DDBJ whole genome shotgun (WGS) entry which is preliminary data.</text>
</comment>
<comment type="similarity">
    <text evidence="1 2">Belongs to the glycosyl hydrolase 37 family.</text>
</comment>
<dbReference type="GO" id="GO:0005993">
    <property type="term" value="P:trehalose catabolic process"/>
    <property type="evidence" value="ECO:0007669"/>
    <property type="project" value="TreeGrafter"/>
</dbReference>
<reference evidence="5 6" key="1">
    <citation type="journal article" date="2012" name="Eukaryot. Cell">
        <title>Genome sequence of the Trichosporon asahii environmental strain CBS 8904.</title>
        <authorList>
            <person name="Yang R.Y."/>
            <person name="Li H.T."/>
            <person name="Zhu H."/>
            <person name="Zhou G.P."/>
            <person name="Wang M."/>
            <person name="Wang L."/>
        </authorList>
    </citation>
    <scope>NUCLEOTIDE SEQUENCE [LARGE SCALE GENOMIC DNA]</scope>
    <source>
        <strain evidence="5 6">CBS 8904</strain>
    </source>
</reference>
<evidence type="ECO:0000313" key="5">
    <source>
        <dbReference type="EMBL" id="EKD01163.1"/>
    </source>
</evidence>
<dbReference type="InterPro" id="IPR012341">
    <property type="entry name" value="6hp_glycosidase-like_sf"/>
</dbReference>
<feature type="compositionally biased region" description="Gly residues" evidence="3">
    <location>
        <begin position="619"/>
        <end position="637"/>
    </location>
</feature>
<accession>K1VWK2</accession>
<feature type="compositionally biased region" description="Low complexity" evidence="3">
    <location>
        <begin position="1000"/>
        <end position="1011"/>
    </location>
</feature>
<evidence type="ECO:0000256" key="4">
    <source>
        <dbReference type="SAM" id="SignalP"/>
    </source>
</evidence>
<dbReference type="PANTHER" id="PTHR23403">
    <property type="entry name" value="TREHALASE"/>
    <property type="match status" value="1"/>
</dbReference>
<feature type="compositionally biased region" description="Low complexity" evidence="3">
    <location>
        <begin position="19"/>
        <end position="40"/>
    </location>
</feature>
<dbReference type="Gene3D" id="1.50.10.10">
    <property type="match status" value="2"/>
</dbReference>
<dbReference type="EC" id="3.2.1.28" evidence="2"/>
<dbReference type="Pfam" id="PF01204">
    <property type="entry name" value="Trehalase"/>
    <property type="match status" value="3"/>
</dbReference>
<protein>
    <recommendedName>
        <fullName evidence="2">Trehalase</fullName>
        <ecNumber evidence="2">3.2.1.28</ecNumber>
    </recommendedName>
    <alternativeName>
        <fullName evidence="2">Alpha-trehalose glucohydrolase</fullName>
    </alternativeName>
</protein>
<dbReference type="HOGENOM" id="CLU_289376_0_0_1"/>
<feature type="region of interest" description="Disordered" evidence="3">
    <location>
        <begin position="19"/>
        <end position="139"/>
    </location>
</feature>
<dbReference type="STRING" id="1220162.K1VWK2"/>